<feature type="domain" description="Amidohydrolase-related" evidence="2">
    <location>
        <begin position="57"/>
        <end position="423"/>
    </location>
</feature>
<dbReference type="GO" id="GO:0004151">
    <property type="term" value="F:dihydroorotase activity"/>
    <property type="evidence" value="ECO:0007669"/>
    <property type="project" value="InterPro"/>
</dbReference>
<evidence type="ECO:0000313" key="4">
    <source>
        <dbReference type="Proteomes" id="UP000271624"/>
    </source>
</evidence>
<sequence length="423" mass="46343">MAELLKQVRIIDPISETDQLADVLIQNGQIINVAASISEYPPDAQIRNCQELILGTGLIDLYSHSGEPGYEERETINSLLQSAAHGGFTRINILPDTNPAIDNAAVVTQLQKIAQYISIFDSSFPIPNLNIWGAISQDFAAQQLNEFADFATEVVGFTDAKPLDNLAMVKRVLEYLQPFNKTVAFWACNTQLRGNGIAREGADALRLGLPFIPESAETSAIAALLELVAATETPVHIMRVSTARSIELIAAAKSRGLPVTASTTWMHLLLDTIALKSYNPSLRLDPPLGNNSDMIALRKGVLEGIIDVIAIDHNAYTYEEKTVAFADAPPGAIGYELALSLLWQNLVETGEFTPLQLWRPLSSSPAQCLQQKVSKITPNQPCELVLFDPQQTWTVKQANLHTLSANTPWYGQQLKGKVIQTWC</sequence>
<dbReference type="GO" id="GO:0006221">
    <property type="term" value="P:pyrimidine nucleotide biosynthetic process"/>
    <property type="evidence" value="ECO:0007669"/>
    <property type="project" value="UniProtKB-KW"/>
</dbReference>
<organism evidence="3 4">
    <name type="scientific">Dulcicalothrix desertica PCC 7102</name>
    <dbReference type="NCBI Taxonomy" id="232991"/>
    <lineage>
        <taxon>Bacteria</taxon>
        <taxon>Bacillati</taxon>
        <taxon>Cyanobacteriota</taxon>
        <taxon>Cyanophyceae</taxon>
        <taxon>Nostocales</taxon>
        <taxon>Calotrichaceae</taxon>
        <taxon>Dulcicalothrix</taxon>
    </lineage>
</organism>
<dbReference type="AlphaFoldDB" id="A0A433VP97"/>
<accession>A0A433VP97</accession>
<dbReference type="CDD" id="cd01317">
    <property type="entry name" value="DHOase_IIa"/>
    <property type="match status" value="1"/>
</dbReference>
<reference evidence="3" key="1">
    <citation type="submission" date="2018-12" db="EMBL/GenBank/DDBJ databases">
        <authorList>
            <person name="Will S."/>
            <person name="Neumann-Schaal M."/>
            <person name="Henke P."/>
        </authorList>
    </citation>
    <scope>NUCLEOTIDE SEQUENCE</scope>
    <source>
        <strain evidence="3">PCC 7102</strain>
    </source>
</reference>
<dbReference type="OrthoDB" id="9765462at2"/>
<dbReference type="InterPro" id="IPR004722">
    <property type="entry name" value="DHOase"/>
</dbReference>
<dbReference type="RefSeq" id="WP_127080760.1">
    <property type="nucleotide sequence ID" value="NZ_RSCL01000004.1"/>
</dbReference>
<dbReference type="GO" id="GO:0005737">
    <property type="term" value="C:cytoplasm"/>
    <property type="evidence" value="ECO:0007669"/>
    <property type="project" value="TreeGrafter"/>
</dbReference>
<dbReference type="SUPFAM" id="SSF51338">
    <property type="entry name" value="Composite domain of metallo-dependent hydrolases"/>
    <property type="match status" value="1"/>
</dbReference>
<gene>
    <name evidence="3" type="primary">pyrC</name>
    <name evidence="3" type="ORF">DSM106972_021800</name>
</gene>
<dbReference type="InterPro" id="IPR006680">
    <property type="entry name" value="Amidohydro-rel"/>
</dbReference>
<dbReference type="NCBIfam" id="NF005614">
    <property type="entry name" value="PRK07369.1"/>
    <property type="match status" value="1"/>
</dbReference>
<dbReference type="PANTHER" id="PTHR43668:SF2">
    <property type="entry name" value="ALLANTOINASE"/>
    <property type="match status" value="1"/>
</dbReference>
<keyword evidence="1" id="KW-0665">Pyrimidine biosynthesis</keyword>
<dbReference type="InterPro" id="IPR032466">
    <property type="entry name" value="Metal_Hydrolase"/>
</dbReference>
<proteinExistence type="predicted"/>
<dbReference type="Proteomes" id="UP000271624">
    <property type="component" value="Unassembled WGS sequence"/>
</dbReference>
<evidence type="ECO:0000313" key="3">
    <source>
        <dbReference type="EMBL" id="RUT07920.1"/>
    </source>
</evidence>
<dbReference type="PANTHER" id="PTHR43668">
    <property type="entry name" value="ALLANTOINASE"/>
    <property type="match status" value="1"/>
</dbReference>
<keyword evidence="4" id="KW-1185">Reference proteome</keyword>
<dbReference type="Gene3D" id="2.30.40.10">
    <property type="entry name" value="Urease, subunit C, domain 1"/>
    <property type="match status" value="1"/>
</dbReference>
<protein>
    <submittedName>
        <fullName evidence="3">Dihydroorotase</fullName>
    </submittedName>
</protein>
<dbReference type="NCBIfam" id="TIGR00857">
    <property type="entry name" value="pyrC_multi"/>
    <property type="match status" value="1"/>
</dbReference>
<dbReference type="EMBL" id="RSCL01000004">
    <property type="protein sequence ID" value="RUT07920.1"/>
    <property type="molecule type" value="Genomic_DNA"/>
</dbReference>
<evidence type="ECO:0000256" key="1">
    <source>
        <dbReference type="ARBA" id="ARBA00022975"/>
    </source>
</evidence>
<dbReference type="Pfam" id="PF01979">
    <property type="entry name" value="Amidohydro_1"/>
    <property type="match status" value="1"/>
</dbReference>
<dbReference type="InterPro" id="IPR011059">
    <property type="entry name" value="Metal-dep_hydrolase_composite"/>
</dbReference>
<dbReference type="GO" id="GO:0006145">
    <property type="term" value="P:purine nucleobase catabolic process"/>
    <property type="evidence" value="ECO:0007669"/>
    <property type="project" value="TreeGrafter"/>
</dbReference>
<reference evidence="3" key="2">
    <citation type="journal article" date="2019" name="Genome Biol. Evol.">
        <title>Day and night: Metabolic profiles and evolutionary relationships of six axenic non-marine cyanobacteria.</title>
        <authorList>
            <person name="Will S.E."/>
            <person name="Henke P."/>
            <person name="Boedeker C."/>
            <person name="Huang S."/>
            <person name="Brinkmann H."/>
            <person name="Rohde M."/>
            <person name="Jarek M."/>
            <person name="Friedl T."/>
            <person name="Seufert S."/>
            <person name="Schumacher M."/>
            <person name="Overmann J."/>
            <person name="Neumann-Schaal M."/>
            <person name="Petersen J."/>
        </authorList>
    </citation>
    <scope>NUCLEOTIDE SEQUENCE [LARGE SCALE GENOMIC DNA]</scope>
    <source>
        <strain evidence="3">PCC 7102</strain>
    </source>
</reference>
<dbReference type="GO" id="GO:0046872">
    <property type="term" value="F:metal ion binding"/>
    <property type="evidence" value="ECO:0007669"/>
    <property type="project" value="InterPro"/>
</dbReference>
<dbReference type="Gene3D" id="3.20.20.140">
    <property type="entry name" value="Metal-dependent hydrolases"/>
    <property type="match status" value="1"/>
</dbReference>
<dbReference type="InterPro" id="IPR050138">
    <property type="entry name" value="DHOase/Allantoinase_Hydrolase"/>
</dbReference>
<name>A0A433VP97_9CYAN</name>
<comment type="caution">
    <text evidence="3">The sequence shown here is derived from an EMBL/GenBank/DDBJ whole genome shotgun (WGS) entry which is preliminary data.</text>
</comment>
<dbReference type="GO" id="GO:0004038">
    <property type="term" value="F:allantoinase activity"/>
    <property type="evidence" value="ECO:0007669"/>
    <property type="project" value="TreeGrafter"/>
</dbReference>
<dbReference type="SUPFAM" id="SSF51556">
    <property type="entry name" value="Metallo-dependent hydrolases"/>
    <property type="match status" value="1"/>
</dbReference>
<evidence type="ECO:0000259" key="2">
    <source>
        <dbReference type="Pfam" id="PF01979"/>
    </source>
</evidence>